<dbReference type="AlphaFoldDB" id="I4HE21"/>
<reference evidence="2 3" key="1">
    <citation type="submission" date="2012-04" db="EMBL/GenBank/DDBJ databases">
        <authorList>
            <person name="Genoscope - CEA"/>
        </authorList>
    </citation>
    <scope>NUCLEOTIDE SEQUENCE [LARGE SCALE GENOMIC DNA]</scope>
    <source>
        <strain evidence="2 3">9807</strain>
    </source>
</reference>
<evidence type="ECO:0000313" key="3">
    <source>
        <dbReference type="Proteomes" id="UP000003613"/>
    </source>
</evidence>
<dbReference type="CDD" id="cd00093">
    <property type="entry name" value="HTH_XRE"/>
    <property type="match status" value="1"/>
</dbReference>
<dbReference type="InterPro" id="IPR010982">
    <property type="entry name" value="Lambda_DNA-bd_dom_sf"/>
</dbReference>
<feature type="domain" description="HTH cro/C1-type" evidence="1">
    <location>
        <begin position="38"/>
        <end position="67"/>
    </location>
</feature>
<comment type="caution">
    <text evidence="2">The sequence shown here is derived from an EMBL/GenBank/DDBJ whole genome shotgun (WGS) entry which is preliminary data.</text>
</comment>
<dbReference type="HOGENOM" id="CLU_066192_18_2_3"/>
<dbReference type="RefSeq" id="WP_004267040.1">
    <property type="nucleotide sequence ID" value="NZ_HE973466.1"/>
</dbReference>
<sequence>MPKTTDAIKIIHQMIADDPTIQEQIALESINAEIAQLIYDSRTKAGLTQQQLADLIHVKQYVIEDIEDADYQDNPLIMLQKIPMRNKKNPPMKT</sequence>
<organism evidence="2 3">
    <name type="scientific">Microcystis aeruginosa PCC 9807</name>
    <dbReference type="NCBI Taxonomy" id="1160283"/>
    <lineage>
        <taxon>Bacteria</taxon>
        <taxon>Bacillati</taxon>
        <taxon>Cyanobacteriota</taxon>
        <taxon>Cyanophyceae</taxon>
        <taxon>Oscillatoriophycideae</taxon>
        <taxon>Chroococcales</taxon>
        <taxon>Microcystaceae</taxon>
        <taxon>Microcystis</taxon>
    </lineage>
</organism>
<accession>I4HE21</accession>
<name>I4HE21_MICAE</name>
<dbReference type="PROSITE" id="PS50943">
    <property type="entry name" value="HTH_CROC1"/>
    <property type="match status" value="1"/>
</dbReference>
<dbReference type="Pfam" id="PF13413">
    <property type="entry name" value="HTH_25"/>
    <property type="match status" value="1"/>
</dbReference>
<evidence type="ECO:0000259" key="1">
    <source>
        <dbReference type="PROSITE" id="PS50943"/>
    </source>
</evidence>
<dbReference type="EMBL" id="CAIM01000633">
    <property type="protein sequence ID" value="CCI20295.1"/>
    <property type="molecule type" value="Genomic_DNA"/>
</dbReference>
<evidence type="ECO:0000313" key="2">
    <source>
        <dbReference type="EMBL" id="CCI20295.1"/>
    </source>
</evidence>
<protein>
    <recommendedName>
        <fullName evidence="1">HTH cro/C1-type domain-containing protein</fullName>
    </recommendedName>
</protein>
<dbReference type="SUPFAM" id="SSF47413">
    <property type="entry name" value="lambda repressor-like DNA-binding domains"/>
    <property type="match status" value="1"/>
</dbReference>
<dbReference type="Gene3D" id="1.10.260.40">
    <property type="entry name" value="lambda repressor-like DNA-binding domains"/>
    <property type="match status" value="1"/>
</dbReference>
<dbReference type="Proteomes" id="UP000003613">
    <property type="component" value="Unassembled WGS sequence"/>
</dbReference>
<dbReference type="InterPro" id="IPR001387">
    <property type="entry name" value="Cro/C1-type_HTH"/>
</dbReference>
<dbReference type="GO" id="GO:0003677">
    <property type="term" value="F:DNA binding"/>
    <property type="evidence" value="ECO:0007669"/>
    <property type="project" value="InterPro"/>
</dbReference>
<gene>
    <name evidence="2" type="ORF">MICAF_6690001</name>
</gene>
<proteinExistence type="predicted"/>